<organism evidence="1">
    <name type="scientific">Arundo donax</name>
    <name type="common">Giant reed</name>
    <name type="synonym">Donax arundinaceus</name>
    <dbReference type="NCBI Taxonomy" id="35708"/>
    <lineage>
        <taxon>Eukaryota</taxon>
        <taxon>Viridiplantae</taxon>
        <taxon>Streptophyta</taxon>
        <taxon>Embryophyta</taxon>
        <taxon>Tracheophyta</taxon>
        <taxon>Spermatophyta</taxon>
        <taxon>Magnoliopsida</taxon>
        <taxon>Liliopsida</taxon>
        <taxon>Poales</taxon>
        <taxon>Poaceae</taxon>
        <taxon>PACMAD clade</taxon>
        <taxon>Arundinoideae</taxon>
        <taxon>Arundineae</taxon>
        <taxon>Arundo</taxon>
    </lineage>
</organism>
<reference evidence="1" key="2">
    <citation type="journal article" date="2015" name="Data Brief">
        <title>Shoot transcriptome of the giant reed, Arundo donax.</title>
        <authorList>
            <person name="Barrero R.A."/>
            <person name="Guerrero F.D."/>
            <person name="Moolhuijzen P."/>
            <person name="Goolsby J.A."/>
            <person name="Tidwell J."/>
            <person name="Bellgard S.E."/>
            <person name="Bellgard M.I."/>
        </authorList>
    </citation>
    <scope>NUCLEOTIDE SEQUENCE</scope>
    <source>
        <tissue evidence="1">Shoot tissue taken approximately 20 cm above the soil surface</tissue>
    </source>
</reference>
<name>A0A0A8XX94_ARUDO</name>
<proteinExistence type="predicted"/>
<dbReference type="AlphaFoldDB" id="A0A0A8XX94"/>
<protein>
    <submittedName>
        <fullName evidence="1">Uncharacterized protein</fullName>
    </submittedName>
</protein>
<evidence type="ECO:0000313" key="1">
    <source>
        <dbReference type="EMBL" id="JAD17285.1"/>
    </source>
</evidence>
<reference evidence="1" key="1">
    <citation type="submission" date="2014-09" db="EMBL/GenBank/DDBJ databases">
        <authorList>
            <person name="Magalhaes I.L.F."/>
            <person name="Oliveira U."/>
            <person name="Santos F.R."/>
            <person name="Vidigal T.H.D.A."/>
            <person name="Brescovit A.D."/>
            <person name="Santos A.J."/>
        </authorList>
    </citation>
    <scope>NUCLEOTIDE SEQUENCE</scope>
    <source>
        <tissue evidence="1">Shoot tissue taken approximately 20 cm above the soil surface</tissue>
    </source>
</reference>
<sequence length="59" mass="6601">MDIQSVTKKNGYTVFSVGAAIRECLLQKMCGAIFDTNCRKMCPVIWKHHLQEICAGKSP</sequence>
<accession>A0A0A8XX94</accession>
<dbReference type="EMBL" id="GBRH01280610">
    <property type="protein sequence ID" value="JAD17285.1"/>
    <property type="molecule type" value="Transcribed_RNA"/>
</dbReference>